<keyword evidence="4" id="KW-0411">Iron-sulfur</keyword>
<dbReference type="Gene3D" id="3.20.20.70">
    <property type="entry name" value="Aldolase class I"/>
    <property type="match status" value="1"/>
</dbReference>
<dbReference type="InterPro" id="IPR058240">
    <property type="entry name" value="rSAM_sf"/>
</dbReference>
<feature type="domain" description="Radical SAM core" evidence="5">
    <location>
        <begin position="13"/>
        <end position="108"/>
    </location>
</feature>
<evidence type="ECO:0000313" key="7">
    <source>
        <dbReference type="Proteomes" id="UP000198806"/>
    </source>
</evidence>
<protein>
    <submittedName>
        <fullName evidence="6">Radical SAM superfamily protein</fullName>
    </submittedName>
</protein>
<dbReference type="RefSeq" id="WP_097014493.1">
    <property type="nucleotide sequence ID" value="NZ_OAOG01000007.1"/>
</dbReference>
<name>A0A1I5EAH0_9FIRM</name>
<keyword evidence="2" id="KW-0479">Metal-binding</keyword>
<dbReference type="InterPro" id="IPR050377">
    <property type="entry name" value="Radical_SAM_PqqE_MftC-like"/>
</dbReference>
<dbReference type="EMBL" id="FOWD01000008">
    <property type="protein sequence ID" value="SFO08524.1"/>
    <property type="molecule type" value="Genomic_DNA"/>
</dbReference>
<dbReference type="Pfam" id="PF04055">
    <property type="entry name" value="Radical_SAM"/>
    <property type="match status" value="1"/>
</dbReference>
<dbReference type="PANTHER" id="PTHR11228">
    <property type="entry name" value="RADICAL SAM DOMAIN PROTEIN"/>
    <property type="match status" value="1"/>
</dbReference>
<gene>
    <name evidence="6" type="ORF">SAMN04489757_108127</name>
</gene>
<organism evidence="6 7">
    <name type="scientific">Anaerocolumna aminovalerica</name>
    <dbReference type="NCBI Taxonomy" id="1527"/>
    <lineage>
        <taxon>Bacteria</taxon>
        <taxon>Bacillati</taxon>
        <taxon>Bacillota</taxon>
        <taxon>Clostridia</taxon>
        <taxon>Lachnospirales</taxon>
        <taxon>Lachnospiraceae</taxon>
        <taxon>Anaerocolumna</taxon>
    </lineage>
</organism>
<evidence type="ECO:0000313" key="6">
    <source>
        <dbReference type="EMBL" id="SFO08524.1"/>
    </source>
</evidence>
<evidence type="ECO:0000256" key="2">
    <source>
        <dbReference type="ARBA" id="ARBA00022723"/>
    </source>
</evidence>
<evidence type="ECO:0000259" key="5">
    <source>
        <dbReference type="Pfam" id="PF04055"/>
    </source>
</evidence>
<dbReference type="InterPro" id="IPR007197">
    <property type="entry name" value="rSAM"/>
</dbReference>
<dbReference type="Proteomes" id="UP000198806">
    <property type="component" value="Unassembled WGS sequence"/>
</dbReference>
<reference evidence="6 7" key="1">
    <citation type="submission" date="2016-10" db="EMBL/GenBank/DDBJ databases">
        <authorList>
            <person name="de Groot N.N."/>
        </authorList>
    </citation>
    <scope>NUCLEOTIDE SEQUENCE [LARGE SCALE GENOMIC DNA]</scope>
    <source>
        <strain evidence="6 7">DSM 1283</strain>
    </source>
</reference>
<evidence type="ECO:0000256" key="1">
    <source>
        <dbReference type="ARBA" id="ARBA00022691"/>
    </source>
</evidence>
<dbReference type="InterPro" id="IPR013785">
    <property type="entry name" value="Aldolase_TIM"/>
</dbReference>
<dbReference type="GO" id="GO:0046872">
    <property type="term" value="F:metal ion binding"/>
    <property type="evidence" value="ECO:0007669"/>
    <property type="project" value="UniProtKB-KW"/>
</dbReference>
<dbReference type="PANTHER" id="PTHR11228:SF7">
    <property type="entry name" value="PQQA PEPTIDE CYCLASE"/>
    <property type="match status" value="1"/>
</dbReference>
<proteinExistence type="predicted"/>
<evidence type="ECO:0000256" key="4">
    <source>
        <dbReference type="ARBA" id="ARBA00023014"/>
    </source>
</evidence>
<keyword evidence="3" id="KW-0408">Iron</keyword>
<keyword evidence="7" id="KW-1185">Reference proteome</keyword>
<dbReference type="GO" id="GO:0003824">
    <property type="term" value="F:catalytic activity"/>
    <property type="evidence" value="ECO:0007669"/>
    <property type="project" value="InterPro"/>
</dbReference>
<dbReference type="AlphaFoldDB" id="A0A1I5EAH0"/>
<sequence>MFNLVEVSPYHTHLTKVILYAKEKGLKTRISTSGVGLTDQMAQQLKNVRLDYCLLSLNGSKEHIHKLSRSGFDETIKALHILSDAYIPTSINWVANHGNVSDLPKLINLAKSNDVKYISLLSNKKSNSDKALILIMEEL</sequence>
<keyword evidence="1" id="KW-0949">S-adenosyl-L-methionine</keyword>
<dbReference type="CDD" id="cd01335">
    <property type="entry name" value="Radical_SAM"/>
    <property type="match status" value="1"/>
</dbReference>
<accession>A0A1I5EAH0</accession>
<evidence type="ECO:0000256" key="3">
    <source>
        <dbReference type="ARBA" id="ARBA00023004"/>
    </source>
</evidence>
<dbReference type="GO" id="GO:0051536">
    <property type="term" value="F:iron-sulfur cluster binding"/>
    <property type="evidence" value="ECO:0007669"/>
    <property type="project" value="UniProtKB-KW"/>
</dbReference>
<dbReference type="STRING" id="1527.SAMN04489757_108127"/>
<dbReference type="SUPFAM" id="SSF102114">
    <property type="entry name" value="Radical SAM enzymes"/>
    <property type="match status" value="1"/>
</dbReference>